<comment type="caution">
    <text evidence="5">The sequence shown here is derived from an EMBL/GenBank/DDBJ whole genome shotgun (WGS) entry which is preliminary data.</text>
</comment>
<reference evidence="5 6" key="1">
    <citation type="journal article" date="2018" name="Nat. Genet.">
        <title>The Rosa genome provides new insights in the design of modern roses.</title>
        <authorList>
            <person name="Bendahmane M."/>
        </authorList>
    </citation>
    <scope>NUCLEOTIDE SEQUENCE [LARGE SCALE GENOMIC DNA]</scope>
    <source>
        <strain evidence="6">cv. Old Blush</strain>
    </source>
</reference>
<dbReference type="InterPro" id="IPR042197">
    <property type="entry name" value="Apaf_helical"/>
</dbReference>
<proteinExistence type="predicted"/>
<keyword evidence="5" id="KW-0378">Hydrolase</keyword>
<dbReference type="PANTHER" id="PTHR23155">
    <property type="entry name" value="DISEASE RESISTANCE PROTEIN RP"/>
    <property type="match status" value="1"/>
</dbReference>
<feature type="domain" description="Disease resistance protein winged helix" evidence="4">
    <location>
        <begin position="246"/>
        <end position="302"/>
    </location>
</feature>
<dbReference type="EMBL" id="PDCK01000040">
    <property type="protein sequence ID" value="PRQ50628.1"/>
    <property type="molecule type" value="Genomic_DNA"/>
</dbReference>
<evidence type="ECO:0000256" key="1">
    <source>
        <dbReference type="ARBA" id="ARBA00022737"/>
    </source>
</evidence>
<dbReference type="InterPro" id="IPR058922">
    <property type="entry name" value="WHD_DRP"/>
</dbReference>
<dbReference type="SUPFAM" id="SSF52058">
    <property type="entry name" value="L domain-like"/>
    <property type="match status" value="1"/>
</dbReference>
<dbReference type="InterPro" id="IPR002182">
    <property type="entry name" value="NB-ARC"/>
</dbReference>
<dbReference type="Pfam" id="PF00931">
    <property type="entry name" value="NB-ARC"/>
    <property type="match status" value="1"/>
</dbReference>
<evidence type="ECO:0000313" key="5">
    <source>
        <dbReference type="EMBL" id="PRQ50628.1"/>
    </source>
</evidence>
<accession>A0A2P6RW27</accession>
<dbReference type="InterPro" id="IPR044974">
    <property type="entry name" value="Disease_R_plants"/>
</dbReference>
<evidence type="ECO:0000256" key="2">
    <source>
        <dbReference type="ARBA" id="ARBA00022821"/>
    </source>
</evidence>
<keyword evidence="6" id="KW-1185">Reference proteome</keyword>
<dbReference type="PANTHER" id="PTHR23155:SF1205">
    <property type="entry name" value="DISEASE RESISTANCE PROTEIN RPM1"/>
    <property type="match status" value="1"/>
</dbReference>
<organism evidence="5 6">
    <name type="scientific">Rosa chinensis</name>
    <name type="common">China rose</name>
    <dbReference type="NCBI Taxonomy" id="74649"/>
    <lineage>
        <taxon>Eukaryota</taxon>
        <taxon>Viridiplantae</taxon>
        <taxon>Streptophyta</taxon>
        <taxon>Embryophyta</taxon>
        <taxon>Tracheophyta</taxon>
        <taxon>Spermatophyta</taxon>
        <taxon>Magnoliopsida</taxon>
        <taxon>eudicotyledons</taxon>
        <taxon>Gunneridae</taxon>
        <taxon>Pentapetalae</taxon>
        <taxon>rosids</taxon>
        <taxon>fabids</taxon>
        <taxon>Rosales</taxon>
        <taxon>Rosaceae</taxon>
        <taxon>Rosoideae</taxon>
        <taxon>Rosoideae incertae sedis</taxon>
        <taxon>Rosa</taxon>
    </lineage>
</organism>
<feature type="domain" description="NB-ARC" evidence="3">
    <location>
        <begin position="4"/>
        <end position="169"/>
    </location>
</feature>
<dbReference type="Gene3D" id="1.10.8.430">
    <property type="entry name" value="Helical domain of apoptotic protease-activating factors"/>
    <property type="match status" value="1"/>
</dbReference>
<evidence type="ECO:0000259" key="3">
    <source>
        <dbReference type="Pfam" id="PF00931"/>
    </source>
</evidence>
<keyword evidence="2" id="KW-0611">Plant defense</keyword>
<dbReference type="SUPFAM" id="SSF52540">
    <property type="entry name" value="P-loop containing nucleoside triphosphate hydrolases"/>
    <property type="match status" value="1"/>
</dbReference>
<keyword evidence="1" id="KW-0677">Repeat</keyword>
<dbReference type="GO" id="GO:0043531">
    <property type="term" value="F:ADP binding"/>
    <property type="evidence" value="ECO:0007669"/>
    <property type="project" value="InterPro"/>
</dbReference>
<dbReference type="FunFam" id="3.40.50.300:FF:001091">
    <property type="entry name" value="Probable disease resistance protein At1g61300"/>
    <property type="match status" value="1"/>
</dbReference>
<sequence length="392" mass="45076">MEHIVNELQSQSIVSVVGMGGSGKTTLVAKIFNIDIVKRHFNCYAWITVTQTYVIEDLFRSLIKQFHEARKEEVLRDIDMMSFRELVEILVNFLNSKKYLVVLDDVWDINLWAQIRVSLQHRQLGSRVVLTTRNDDIASYAFGVASHVHHIQPLGKKNTWELFCKETFSTHPIKSCPLELEPFARELVGKCNGFPLAIVALGGLMSSKKSRSEWSNVCNSLNWHLRNVPLLGSMQSILLLNFNDLLWIAEGFVEHVKGVTLEVIVDRYLSELCFSSMLQVVERNEEGRPKQCRMHDVMRELALSTSEKEKFCAVYDGKDEAIEARRLSFQFEREIKSSTGISQLRSILVFVKETTLPSDCKFLRVLDLAENMSITKLLDDLGYLFNLRYIYI</sequence>
<dbReference type="GO" id="GO:0098542">
    <property type="term" value="P:defense response to other organism"/>
    <property type="evidence" value="ECO:0007669"/>
    <property type="project" value="TreeGrafter"/>
</dbReference>
<dbReference type="Gene3D" id="3.40.50.300">
    <property type="entry name" value="P-loop containing nucleotide triphosphate hydrolases"/>
    <property type="match status" value="1"/>
</dbReference>
<protein>
    <submittedName>
        <fullName evidence="5">Putative P-loop containing nucleoside triphosphate hydrolase, leucine-rich repeat domain, L</fullName>
    </submittedName>
</protein>
<dbReference type="GO" id="GO:0016787">
    <property type="term" value="F:hydrolase activity"/>
    <property type="evidence" value="ECO:0007669"/>
    <property type="project" value="UniProtKB-KW"/>
</dbReference>
<dbReference type="InterPro" id="IPR027417">
    <property type="entry name" value="P-loop_NTPase"/>
</dbReference>
<dbReference type="Gramene" id="PRQ50628">
    <property type="protein sequence ID" value="PRQ50628"/>
    <property type="gene ID" value="RchiOBHm_Chr2g0135371"/>
</dbReference>
<name>A0A2P6RW27_ROSCH</name>
<dbReference type="Proteomes" id="UP000238479">
    <property type="component" value="Chromosome 2"/>
</dbReference>
<dbReference type="PRINTS" id="PR00364">
    <property type="entry name" value="DISEASERSIST"/>
</dbReference>
<dbReference type="AlphaFoldDB" id="A0A2P6RW27"/>
<evidence type="ECO:0000259" key="4">
    <source>
        <dbReference type="Pfam" id="PF23559"/>
    </source>
</evidence>
<dbReference type="Pfam" id="PF23559">
    <property type="entry name" value="WHD_DRP"/>
    <property type="match status" value="1"/>
</dbReference>
<evidence type="ECO:0000313" key="6">
    <source>
        <dbReference type="Proteomes" id="UP000238479"/>
    </source>
</evidence>
<gene>
    <name evidence="5" type="ORF">RchiOBHm_Chr2g0135371</name>
</gene>
<dbReference type="OMA" id="NCHAWIT"/>